<dbReference type="AlphaFoldDB" id="A0A4R3LSZ1"/>
<evidence type="ECO:0000256" key="1">
    <source>
        <dbReference type="SAM" id="MobiDB-lite"/>
    </source>
</evidence>
<keyword evidence="2" id="KW-0812">Transmembrane</keyword>
<name>A0A4R3LSZ1_9HYPH</name>
<dbReference type="OrthoDB" id="952847at2"/>
<gene>
    <name evidence="3" type="ORF">EDC64_109202</name>
</gene>
<evidence type="ECO:0000256" key="2">
    <source>
        <dbReference type="SAM" id="Phobius"/>
    </source>
</evidence>
<keyword evidence="2" id="KW-0472">Membrane</keyword>
<proteinExistence type="predicted"/>
<dbReference type="Proteomes" id="UP000294664">
    <property type="component" value="Unassembled WGS sequence"/>
</dbReference>
<feature type="region of interest" description="Disordered" evidence="1">
    <location>
        <begin position="67"/>
        <end position="90"/>
    </location>
</feature>
<keyword evidence="2" id="KW-1133">Transmembrane helix</keyword>
<comment type="caution">
    <text evidence="3">The sequence shown here is derived from an EMBL/GenBank/DDBJ whole genome shotgun (WGS) entry which is preliminary data.</text>
</comment>
<evidence type="ECO:0008006" key="5">
    <source>
        <dbReference type="Google" id="ProtNLM"/>
    </source>
</evidence>
<protein>
    <recommendedName>
        <fullName evidence="5">Transmembrane anchor protein</fullName>
    </recommendedName>
</protein>
<keyword evidence="4" id="KW-1185">Reference proteome</keyword>
<evidence type="ECO:0000313" key="4">
    <source>
        <dbReference type="Proteomes" id="UP000294664"/>
    </source>
</evidence>
<dbReference type="EMBL" id="SMAI01000009">
    <property type="protein sequence ID" value="TCT03652.1"/>
    <property type="molecule type" value="Genomic_DNA"/>
</dbReference>
<evidence type="ECO:0000313" key="3">
    <source>
        <dbReference type="EMBL" id="TCT03652.1"/>
    </source>
</evidence>
<organism evidence="3 4">
    <name type="scientific">Aquabacter spiritensis</name>
    <dbReference type="NCBI Taxonomy" id="933073"/>
    <lineage>
        <taxon>Bacteria</taxon>
        <taxon>Pseudomonadati</taxon>
        <taxon>Pseudomonadota</taxon>
        <taxon>Alphaproteobacteria</taxon>
        <taxon>Hyphomicrobiales</taxon>
        <taxon>Xanthobacteraceae</taxon>
        <taxon>Aquabacter</taxon>
    </lineage>
</organism>
<reference evidence="3 4" key="1">
    <citation type="submission" date="2019-03" db="EMBL/GenBank/DDBJ databases">
        <title>Genomic Encyclopedia of Type Strains, Phase IV (KMG-IV): sequencing the most valuable type-strain genomes for metagenomic binning, comparative biology and taxonomic classification.</title>
        <authorList>
            <person name="Goeker M."/>
        </authorList>
    </citation>
    <scope>NUCLEOTIDE SEQUENCE [LARGE SCALE GENOMIC DNA]</scope>
    <source>
        <strain evidence="3 4">DSM 9035</strain>
    </source>
</reference>
<sequence>MYNTDMPTRAELPTSAQLLRSTLIAIVAAAAILITIVLPAEYAVDPTGIGRMLGLTEMGEIKAQLAEEAEKDRAAGQQGATPIAAPAPDRRSSLTERVFAEFLIGSAMAQTNAGTRTDEMTITLKPGEGSEVKLTMRQGQKVNYTWTVTGGVVNFDLHGDGGGKETSYEKGRGVPGANGVLEAAFDGNHGWFWRNRGSADVTVTLRTNGSYTDIKRML</sequence>
<dbReference type="RefSeq" id="WP_132032790.1">
    <property type="nucleotide sequence ID" value="NZ_SMAI01000009.1"/>
</dbReference>
<accession>A0A4R3LSZ1</accession>
<feature type="transmembrane region" description="Helical" evidence="2">
    <location>
        <begin position="23"/>
        <end position="44"/>
    </location>
</feature>